<name>A0AAN8EJQ3_9EURO</name>
<feature type="transmembrane region" description="Helical" evidence="2">
    <location>
        <begin position="62"/>
        <end position="83"/>
    </location>
</feature>
<protein>
    <submittedName>
        <fullName evidence="3">Uncharacterized protein</fullName>
    </submittedName>
</protein>
<keyword evidence="2" id="KW-0812">Transmembrane</keyword>
<feature type="compositionally biased region" description="Basic and acidic residues" evidence="1">
    <location>
        <begin position="273"/>
        <end position="295"/>
    </location>
</feature>
<sequence>MRNRAYSKLRETTFDLYTEQERLPWYYKALSTFSAWLVLAGYILFSIAYTSTADELRISPNFITGLAATGVFLGYLSDAALAFLSRSLIFTFDGVLMPVLTASAVGVFSTVVHRALKKRTEPGNEIYLVLPLVVAGVGSVVSGVLSWVVYRKLRKIKELDARRRAHIPLGDFAGSPMLGMGGGGSGLGHVSREVRDMVPDDEQQRRQLMHLLMAKDDRGRHSSVDGGSSTYRIDLPWEEGGGSSSRPRSGSLPPASATAKQPSRFSIQGFGIGRERSNTGDTFKDPRERRREQIERSGLVSGNGVNSPAWHGQRYSPPLLGTPRYG</sequence>
<proteinExistence type="predicted"/>
<feature type="compositionally biased region" description="Basic and acidic residues" evidence="1">
    <location>
        <begin position="213"/>
        <end position="223"/>
    </location>
</feature>
<feature type="region of interest" description="Disordered" evidence="1">
    <location>
        <begin position="213"/>
        <end position="326"/>
    </location>
</feature>
<feature type="compositionally biased region" description="Low complexity" evidence="1">
    <location>
        <begin position="244"/>
        <end position="257"/>
    </location>
</feature>
<feature type="transmembrane region" description="Helical" evidence="2">
    <location>
        <begin position="95"/>
        <end position="116"/>
    </location>
</feature>
<keyword evidence="2" id="KW-1133">Transmembrane helix</keyword>
<accession>A0AAN8EJQ3</accession>
<gene>
    <name evidence="3" type="ORF">OHC33_006450</name>
</gene>
<keyword evidence="4" id="KW-1185">Reference proteome</keyword>
<reference evidence="3 4" key="1">
    <citation type="submission" date="2022-12" db="EMBL/GenBank/DDBJ databases">
        <title>Genomic features and morphological characterization of a novel Knufia sp. strain isolated from spacecraft assembly facility.</title>
        <authorList>
            <person name="Teixeira M."/>
            <person name="Chander A.M."/>
            <person name="Stajich J.E."/>
            <person name="Venkateswaran K."/>
        </authorList>
    </citation>
    <scope>NUCLEOTIDE SEQUENCE [LARGE SCALE GENOMIC DNA]</scope>
    <source>
        <strain evidence="3 4">FJI-L2-BK-P2</strain>
    </source>
</reference>
<keyword evidence="2" id="KW-0472">Membrane</keyword>
<evidence type="ECO:0000313" key="3">
    <source>
        <dbReference type="EMBL" id="KAK5952407.1"/>
    </source>
</evidence>
<feature type="transmembrane region" description="Helical" evidence="2">
    <location>
        <begin position="29"/>
        <end position="50"/>
    </location>
</feature>
<evidence type="ECO:0000256" key="2">
    <source>
        <dbReference type="SAM" id="Phobius"/>
    </source>
</evidence>
<evidence type="ECO:0000313" key="4">
    <source>
        <dbReference type="Proteomes" id="UP001316803"/>
    </source>
</evidence>
<dbReference type="Proteomes" id="UP001316803">
    <property type="component" value="Unassembled WGS sequence"/>
</dbReference>
<dbReference type="AlphaFoldDB" id="A0AAN8EJQ3"/>
<feature type="transmembrane region" description="Helical" evidence="2">
    <location>
        <begin position="128"/>
        <end position="150"/>
    </location>
</feature>
<evidence type="ECO:0000256" key="1">
    <source>
        <dbReference type="SAM" id="MobiDB-lite"/>
    </source>
</evidence>
<comment type="caution">
    <text evidence="3">The sequence shown here is derived from an EMBL/GenBank/DDBJ whole genome shotgun (WGS) entry which is preliminary data.</text>
</comment>
<dbReference type="EMBL" id="JAKLMC020000015">
    <property type="protein sequence ID" value="KAK5952407.1"/>
    <property type="molecule type" value="Genomic_DNA"/>
</dbReference>
<organism evidence="3 4">
    <name type="scientific">Knufia fluminis</name>
    <dbReference type="NCBI Taxonomy" id="191047"/>
    <lineage>
        <taxon>Eukaryota</taxon>
        <taxon>Fungi</taxon>
        <taxon>Dikarya</taxon>
        <taxon>Ascomycota</taxon>
        <taxon>Pezizomycotina</taxon>
        <taxon>Eurotiomycetes</taxon>
        <taxon>Chaetothyriomycetidae</taxon>
        <taxon>Chaetothyriales</taxon>
        <taxon>Trichomeriaceae</taxon>
        <taxon>Knufia</taxon>
    </lineage>
</organism>